<dbReference type="RefSeq" id="WP_197446410.1">
    <property type="nucleotide sequence ID" value="NZ_CP036426.1"/>
</dbReference>
<evidence type="ECO:0000313" key="2">
    <source>
        <dbReference type="EMBL" id="QDV37641.1"/>
    </source>
</evidence>
<dbReference type="EMBL" id="CP036426">
    <property type="protein sequence ID" value="QDV37641.1"/>
    <property type="molecule type" value="Genomic_DNA"/>
</dbReference>
<organism evidence="2 3">
    <name type="scientific">Tautonia plasticadhaerens</name>
    <dbReference type="NCBI Taxonomy" id="2527974"/>
    <lineage>
        <taxon>Bacteria</taxon>
        <taxon>Pseudomonadati</taxon>
        <taxon>Planctomycetota</taxon>
        <taxon>Planctomycetia</taxon>
        <taxon>Isosphaerales</taxon>
        <taxon>Isosphaeraceae</taxon>
        <taxon>Tautonia</taxon>
    </lineage>
</organism>
<dbReference type="KEGG" id="tpla:ElP_55830"/>
<dbReference type="Proteomes" id="UP000317835">
    <property type="component" value="Chromosome"/>
</dbReference>
<keyword evidence="1" id="KW-1133">Transmembrane helix</keyword>
<protein>
    <submittedName>
        <fullName evidence="2">Uncharacterized protein</fullName>
    </submittedName>
</protein>
<sequence length="57" mass="6020">MLLAYFTPEVVLPMASLVASVVGFVMMVGRAPFRLAARGVRAVLGGEKRARSSTGKP</sequence>
<dbReference type="AlphaFoldDB" id="A0A518H9W2"/>
<evidence type="ECO:0000313" key="3">
    <source>
        <dbReference type="Proteomes" id="UP000317835"/>
    </source>
</evidence>
<proteinExistence type="predicted"/>
<accession>A0A518H9W2</accession>
<keyword evidence="3" id="KW-1185">Reference proteome</keyword>
<reference evidence="2 3" key="1">
    <citation type="submission" date="2019-02" db="EMBL/GenBank/DDBJ databases">
        <title>Deep-cultivation of Planctomycetes and their phenomic and genomic characterization uncovers novel biology.</title>
        <authorList>
            <person name="Wiegand S."/>
            <person name="Jogler M."/>
            <person name="Boedeker C."/>
            <person name="Pinto D."/>
            <person name="Vollmers J."/>
            <person name="Rivas-Marin E."/>
            <person name="Kohn T."/>
            <person name="Peeters S.H."/>
            <person name="Heuer A."/>
            <person name="Rast P."/>
            <person name="Oberbeckmann S."/>
            <person name="Bunk B."/>
            <person name="Jeske O."/>
            <person name="Meyerdierks A."/>
            <person name="Storesund J.E."/>
            <person name="Kallscheuer N."/>
            <person name="Luecker S."/>
            <person name="Lage O.M."/>
            <person name="Pohl T."/>
            <person name="Merkel B.J."/>
            <person name="Hornburger P."/>
            <person name="Mueller R.-W."/>
            <person name="Bruemmer F."/>
            <person name="Labrenz M."/>
            <person name="Spormann A.M."/>
            <person name="Op den Camp H."/>
            <person name="Overmann J."/>
            <person name="Amann R."/>
            <person name="Jetten M.S.M."/>
            <person name="Mascher T."/>
            <person name="Medema M.H."/>
            <person name="Devos D.P."/>
            <person name="Kaster A.-K."/>
            <person name="Ovreas L."/>
            <person name="Rohde M."/>
            <person name="Galperin M.Y."/>
            <person name="Jogler C."/>
        </authorList>
    </citation>
    <scope>NUCLEOTIDE SEQUENCE [LARGE SCALE GENOMIC DNA]</scope>
    <source>
        <strain evidence="2 3">ElP</strain>
    </source>
</reference>
<evidence type="ECO:0000256" key="1">
    <source>
        <dbReference type="SAM" id="Phobius"/>
    </source>
</evidence>
<keyword evidence="1" id="KW-0812">Transmembrane</keyword>
<gene>
    <name evidence="2" type="ORF">ElP_55830</name>
</gene>
<name>A0A518H9W2_9BACT</name>
<keyword evidence="1" id="KW-0472">Membrane</keyword>
<feature type="transmembrane region" description="Helical" evidence="1">
    <location>
        <begin position="12"/>
        <end position="33"/>
    </location>
</feature>